<dbReference type="Pfam" id="PF14416">
    <property type="entry name" value="PMR5N"/>
    <property type="match status" value="1"/>
</dbReference>
<dbReference type="InterPro" id="IPR026057">
    <property type="entry name" value="TBL_C"/>
</dbReference>
<keyword evidence="3" id="KW-0812">Transmembrane</keyword>
<feature type="signal peptide" evidence="7">
    <location>
        <begin position="1"/>
        <end position="25"/>
    </location>
</feature>
<accession>A0A6P3ZLS6</accession>
<evidence type="ECO:0000313" key="10">
    <source>
        <dbReference type="Proteomes" id="UP001652623"/>
    </source>
</evidence>
<keyword evidence="10" id="KW-1185">Reference proteome</keyword>
<evidence type="ECO:0000256" key="6">
    <source>
        <dbReference type="ARBA" id="ARBA00023136"/>
    </source>
</evidence>
<reference evidence="11" key="2">
    <citation type="submission" date="2025-08" db="UniProtKB">
        <authorList>
            <consortium name="RefSeq"/>
        </authorList>
    </citation>
    <scope>IDENTIFICATION</scope>
    <source>
        <tissue evidence="11">Seedling</tissue>
    </source>
</reference>
<sequence length="364" mass="41512">MGFELKALFLLFLHALFMFLQEARAEHHGFHNVSILRNGKQVSRCNLFQGKWVFDASIGPLYGSSCPFIDPEFDCLKYGRPDKQYLKYAWKPDSCNLPRFNGLDFLRRWSGKKIMFVGDSLSLNMWNSLACMIQASVPNTKASLAKKETLSSVTFQDYGVTLFLYRTPYLVDLVKEDVGRVLRLDSISSGNAWKGMDILVFNSWHWWIHAGKSQPWDYLREGTNLFKDMDRLTAFYKGLSTWARWVDLNVDPSRTKVFFQGISPTHYQGKEWNQPKKNCYGELEPLSGSIYPAGAPPAASVVNKVLSTMKKPVYLLDITTLSQLRKDAHPSAYSGERGGNDCSHWCLPGLPDTWNQLLYAALIM</sequence>
<evidence type="ECO:0000256" key="4">
    <source>
        <dbReference type="ARBA" id="ARBA00022968"/>
    </source>
</evidence>
<dbReference type="Pfam" id="PF13839">
    <property type="entry name" value="PC-Esterase"/>
    <property type="match status" value="1"/>
</dbReference>
<dbReference type="GeneID" id="107411466"/>
<evidence type="ECO:0000256" key="1">
    <source>
        <dbReference type="ARBA" id="ARBA00004167"/>
    </source>
</evidence>
<gene>
    <name evidence="11" type="primary">LOC107411466</name>
</gene>
<dbReference type="KEGG" id="zju:107411466"/>
<dbReference type="GO" id="GO:0016020">
    <property type="term" value="C:membrane"/>
    <property type="evidence" value="ECO:0007669"/>
    <property type="project" value="UniProtKB-SubCell"/>
</dbReference>
<dbReference type="InterPro" id="IPR025846">
    <property type="entry name" value="TBL_N"/>
</dbReference>
<dbReference type="PANTHER" id="PTHR32285">
    <property type="entry name" value="PROTEIN TRICHOME BIREFRINGENCE-LIKE 9-RELATED"/>
    <property type="match status" value="1"/>
</dbReference>
<evidence type="ECO:0000256" key="5">
    <source>
        <dbReference type="ARBA" id="ARBA00022989"/>
    </source>
</evidence>
<keyword evidence="4" id="KW-0735">Signal-anchor</keyword>
<evidence type="ECO:0000259" key="9">
    <source>
        <dbReference type="Pfam" id="PF14416"/>
    </source>
</evidence>
<comment type="similarity">
    <text evidence="2">Belongs to the PC-esterase family. TBL subfamily.</text>
</comment>
<keyword evidence="7" id="KW-0732">Signal</keyword>
<organism evidence="10 11">
    <name type="scientific">Ziziphus jujuba</name>
    <name type="common">Chinese jujube</name>
    <name type="synonym">Ziziphus sativa</name>
    <dbReference type="NCBI Taxonomy" id="326968"/>
    <lineage>
        <taxon>Eukaryota</taxon>
        <taxon>Viridiplantae</taxon>
        <taxon>Streptophyta</taxon>
        <taxon>Embryophyta</taxon>
        <taxon>Tracheophyta</taxon>
        <taxon>Spermatophyta</taxon>
        <taxon>Magnoliopsida</taxon>
        <taxon>eudicotyledons</taxon>
        <taxon>Gunneridae</taxon>
        <taxon>Pentapetalae</taxon>
        <taxon>rosids</taxon>
        <taxon>fabids</taxon>
        <taxon>Rosales</taxon>
        <taxon>Rhamnaceae</taxon>
        <taxon>Paliureae</taxon>
        <taxon>Ziziphus</taxon>
    </lineage>
</organism>
<dbReference type="GO" id="GO:0016413">
    <property type="term" value="F:O-acetyltransferase activity"/>
    <property type="evidence" value="ECO:0007669"/>
    <property type="project" value="InterPro"/>
</dbReference>
<dbReference type="PANTHER" id="PTHR32285:SF42">
    <property type="entry name" value="PROTEIN TRICHOME BIREFRINGENCE-LIKE 37"/>
    <property type="match status" value="1"/>
</dbReference>
<keyword evidence="6" id="KW-0472">Membrane</keyword>
<dbReference type="GO" id="GO:0005794">
    <property type="term" value="C:Golgi apparatus"/>
    <property type="evidence" value="ECO:0007669"/>
    <property type="project" value="TreeGrafter"/>
</dbReference>
<dbReference type="AlphaFoldDB" id="A0A6P3ZLS6"/>
<keyword evidence="5" id="KW-1133">Transmembrane helix</keyword>
<protein>
    <submittedName>
        <fullName evidence="11">Protein trichome birefringence-like 38</fullName>
    </submittedName>
</protein>
<dbReference type="Proteomes" id="UP001652623">
    <property type="component" value="Chromosome 1"/>
</dbReference>
<dbReference type="FunCoup" id="A0A6P3ZLS6">
    <property type="interactions" value="97"/>
</dbReference>
<name>A0A6P3ZLS6_ZIZJJ</name>
<evidence type="ECO:0000256" key="3">
    <source>
        <dbReference type="ARBA" id="ARBA00022692"/>
    </source>
</evidence>
<feature type="domain" description="Trichome birefringence-like C-terminal" evidence="8">
    <location>
        <begin position="97"/>
        <end position="360"/>
    </location>
</feature>
<evidence type="ECO:0000259" key="8">
    <source>
        <dbReference type="Pfam" id="PF13839"/>
    </source>
</evidence>
<feature type="domain" description="Trichome birefringence-like N-terminal" evidence="9">
    <location>
        <begin position="44"/>
        <end position="96"/>
    </location>
</feature>
<evidence type="ECO:0000256" key="2">
    <source>
        <dbReference type="ARBA" id="ARBA00007727"/>
    </source>
</evidence>
<feature type="chain" id="PRO_5027656414" evidence="7">
    <location>
        <begin position="26"/>
        <end position="364"/>
    </location>
</feature>
<proteinExistence type="inferred from homology"/>
<evidence type="ECO:0000313" key="11">
    <source>
        <dbReference type="RefSeq" id="XP_015874544.1"/>
    </source>
</evidence>
<dbReference type="InParanoid" id="A0A6P3ZLS6"/>
<dbReference type="RefSeq" id="XP_015874544.1">
    <property type="nucleotide sequence ID" value="XM_016019058.4"/>
</dbReference>
<dbReference type="InterPro" id="IPR029962">
    <property type="entry name" value="TBL"/>
</dbReference>
<evidence type="ECO:0000256" key="7">
    <source>
        <dbReference type="SAM" id="SignalP"/>
    </source>
</evidence>
<comment type="subcellular location">
    <subcellularLocation>
        <location evidence="1">Membrane</location>
        <topology evidence="1">Single-pass membrane protein</topology>
    </subcellularLocation>
</comment>
<reference evidence="10" key="1">
    <citation type="submission" date="2025-05" db="UniProtKB">
        <authorList>
            <consortium name="RefSeq"/>
        </authorList>
    </citation>
    <scope>NUCLEOTIDE SEQUENCE [LARGE SCALE GENOMIC DNA]</scope>
</reference>